<sequence length="54" mass="5592">MKHILAPLAVLLTASAAQAHNGLHMHPHGSESWLPVTVALAVMGVAAAAWKVSK</sequence>
<feature type="chain" id="PRO_5033005129" description="Peptidase M23" evidence="2">
    <location>
        <begin position="20"/>
        <end position="54"/>
    </location>
</feature>
<evidence type="ECO:0000313" key="6">
    <source>
        <dbReference type="Proteomes" id="UP000592216"/>
    </source>
</evidence>
<evidence type="ECO:0000256" key="2">
    <source>
        <dbReference type="SAM" id="SignalP"/>
    </source>
</evidence>
<accession>A0A850Q7P8</accession>
<name>A0A850Q7P8_9RHOB</name>
<evidence type="ECO:0000313" key="3">
    <source>
        <dbReference type="EMBL" id="NVO22565.1"/>
    </source>
</evidence>
<evidence type="ECO:0000313" key="5">
    <source>
        <dbReference type="Proteomes" id="UP000523601"/>
    </source>
</evidence>
<protein>
    <recommendedName>
        <fullName evidence="7">Peptidase M23</fullName>
    </recommendedName>
</protein>
<evidence type="ECO:0000313" key="4">
    <source>
        <dbReference type="EMBL" id="NVO25841.1"/>
    </source>
</evidence>
<keyword evidence="5" id="KW-1185">Reference proteome</keyword>
<feature type="signal peptide" evidence="2">
    <location>
        <begin position="1"/>
        <end position="19"/>
    </location>
</feature>
<gene>
    <name evidence="4" type="ORF">HJ526_00285</name>
    <name evidence="3" type="ORF">HJ536_04270</name>
</gene>
<keyword evidence="2" id="KW-0732">Signal</keyword>
<reference evidence="5 6" key="1">
    <citation type="submission" date="2020-04" db="EMBL/GenBank/DDBJ databases">
        <title>Donghicola sp., a member of the Rhodobacteraceae family isolated from mangrove forest in Thailand.</title>
        <authorList>
            <person name="Charoenyingcharoen P."/>
            <person name="Yukphan P."/>
        </authorList>
    </citation>
    <scope>NUCLEOTIDE SEQUENCE [LARGE SCALE GENOMIC DNA]</scope>
    <source>
        <strain evidence="3 6">B5-SW-15</strain>
        <strain evidence="4 5">C2-DW-16</strain>
    </source>
</reference>
<proteinExistence type="predicted"/>
<organism evidence="3 6">
    <name type="scientific">Donghicola mangrovi</name>
    <dbReference type="NCBI Taxonomy" id="2729614"/>
    <lineage>
        <taxon>Bacteria</taxon>
        <taxon>Pseudomonadati</taxon>
        <taxon>Pseudomonadota</taxon>
        <taxon>Alphaproteobacteria</taxon>
        <taxon>Rhodobacterales</taxon>
        <taxon>Roseobacteraceae</taxon>
        <taxon>Donghicola</taxon>
    </lineage>
</organism>
<feature type="transmembrane region" description="Helical" evidence="1">
    <location>
        <begin position="32"/>
        <end position="50"/>
    </location>
</feature>
<dbReference type="AlphaFoldDB" id="A0A850Q7P8"/>
<evidence type="ECO:0000256" key="1">
    <source>
        <dbReference type="SAM" id="Phobius"/>
    </source>
</evidence>
<evidence type="ECO:0008006" key="7">
    <source>
        <dbReference type="Google" id="ProtNLM"/>
    </source>
</evidence>
<dbReference type="RefSeq" id="WP_176852263.1">
    <property type="nucleotide sequence ID" value="NZ_JABCJD010000001.1"/>
</dbReference>
<keyword evidence="1" id="KW-0472">Membrane</keyword>
<keyword evidence="1" id="KW-0812">Transmembrane</keyword>
<keyword evidence="1" id="KW-1133">Transmembrane helix</keyword>
<dbReference type="Proteomes" id="UP000592216">
    <property type="component" value="Unassembled WGS sequence"/>
</dbReference>
<dbReference type="EMBL" id="JABCJD010000001">
    <property type="protein sequence ID" value="NVO25841.1"/>
    <property type="molecule type" value="Genomic_DNA"/>
</dbReference>
<comment type="caution">
    <text evidence="3">The sequence shown here is derived from an EMBL/GenBank/DDBJ whole genome shotgun (WGS) entry which is preliminary data.</text>
</comment>
<dbReference type="Proteomes" id="UP000523601">
    <property type="component" value="Unassembled WGS sequence"/>
</dbReference>
<dbReference type="EMBL" id="JABCJE010000001">
    <property type="protein sequence ID" value="NVO22565.1"/>
    <property type="molecule type" value="Genomic_DNA"/>
</dbReference>